<protein>
    <recommendedName>
        <fullName evidence="1">Condensation domain-containing protein</fullName>
    </recommendedName>
</protein>
<accession>A0ABN2A6Z4</accession>
<sequence length="445" mass="48160">MHVATSRTAVAFHGAGAGTGPLTWGQQEIWQTMRRTGRTLNIGGTVALAPDTTVDGLAATLGRLVGRHQALRTLFDLDGDEPRQTVRASGTVDLEVVASPPDDAEATAEALRSRYEFTPFDLAREFPVRWGVVTTGGVPSHLVVQYSHLAVDGFGIDALVRDLPNLDEPVTGVRALELAHRQALPAERRHSAKSLRHWEASLRDLPAERFGWSNDPRTPRFWELVCHSPALHLALQVVACRTGVETGHVLLAAYGVALAEVTGRTPSVAQVLVSNRFRPGFADAVCHLTQPGICVIETGGDLDTVARRVWRSATSAYLHGYFDPAEHRAMLDRIATARGEPVDVSCFVNDRRGPAGAVPEVPPTAERIRAALPRTTLRWDRRLPTYDGTFYLQVDLQVEEEQDAIGLAIWADTHRLSPAQVEACARGIEAAAVGAALNPPPVTAA</sequence>
<evidence type="ECO:0000313" key="3">
    <source>
        <dbReference type="Proteomes" id="UP001501470"/>
    </source>
</evidence>
<evidence type="ECO:0000313" key="2">
    <source>
        <dbReference type="EMBL" id="GAA1512816.1"/>
    </source>
</evidence>
<dbReference type="InterPro" id="IPR001242">
    <property type="entry name" value="Condensation_dom"/>
</dbReference>
<feature type="domain" description="Condensation" evidence="1">
    <location>
        <begin position="21"/>
        <end position="285"/>
    </location>
</feature>
<dbReference type="PANTHER" id="PTHR45527:SF1">
    <property type="entry name" value="FATTY ACID SYNTHASE"/>
    <property type="match status" value="1"/>
</dbReference>
<proteinExistence type="predicted"/>
<evidence type="ECO:0000259" key="1">
    <source>
        <dbReference type="Pfam" id="PF00668"/>
    </source>
</evidence>
<reference evidence="2 3" key="1">
    <citation type="journal article" date="2019" name="Int. J. Syst. Evol. Microbiol.">
        <title>The Global Catalogue of Microorganisms (GCM) 10K type strain sequencing project: providing services to taxonomists for standard genome sequencing and annotation.</title>
        <authorList>
            <consortium name="The Broad Institute Genomics Platform"/>
            <consortium name="The Broad Institute Genome Sequencing Center for Infectious Disease"/>
            <person name="Wu L."/>
            <person name="Ma J."/>
        </authorList>
    </citation>
    <scope>NUCLEOTIDE SEQUENCE [LARGE SCALE GENOMIC DNA]</scope>
    <source>
        <strain evidence="2 3">JCM 15933</strain>
    </source>
</reference>
<dbReference type="EMBL" id="BAAAQD010000005">
    <property type="protein sequence ID" value="GAA1512816.1"/>
    <property type="molecule type" value="Genomic_DNA"/>
</dbReference>
<dbReference type="InterPro" id="IPR023213">
    <property type="entry name" value="CAT-like_dom_sf"/>
</dbReference>
<dbReference type="Gene3D" id="3.30.559.10">
    <property type="entry name" value="Chloramphenicol acetyltransferase-like domain"/>
    <property type="match status" value="1"/>
</dbReference>
<dbReference type="Pfam" id="PF00668">
    <property type="entry name" value="Condensation"/>
    <property type="match status" value="1"/>
</dbReference>
<gene>
    <name evidence="2" type="ORF">GCM10009827_029000</name>
</gene>
<comment type="caution">
    <text evidence="2">The sequence shown here is derived from an EMBL/GenBank/DDBJ whole genome shotgun (WGS) entry which is preliminary data.</text>
</comment>
<name>A0ABN2A6Z4_9ACTN</name>
<dbReference type="Gene3D" id="3.30.559.30">
    <property type="entry name" value="Nonribosomal peptide synthetase, condensation domain"/>
    <property type="match status" value="1"/>
</dbReference>
<organism evidence="2 3">
    <name type="scientific">Dactylosporangium maewongense</name>
    <dbReference type="NCBI Taxonomy" id="634393"/>
    <lineage>
        <taxon>Bacteria</taxon>
        <taxon>Bacillati</taxon>
        <taxon>Actinomycetota</taxon>
        <taxon>Actinomycetes</taxon>
        <taxon>Micromonosporales</taxon>
        <taxon>Micromonosporaceae</taxon>
        <taxon>Dactylosporangium</taxon>
    </lineage>
</organism>
<dbReference type="RefSeq" id="WP_344502382.1">
    <property type="nucleotide sequence ID" value="NZ_BAAAQD010000005.1"/>
</dbReference>
<dbReference type="Proteomes" id="UP001501470">
    <property type="component" value="Unassembled WGS sequence"/>
</dbReference>
<dbReference type="PANTHER" id="PTHR45527">
    <property type="entry name" value="NONRIBOSOMAL PEPTIDE SYNTHETASE"/>
    <property type="match status" value="1"/>
</dbReference>
<keyword evidence="3" id="KW-1185">Reference proteome</keyword>
<dbReference type="SUPFAM" id="SSF52777">
    <property type="entry name" value="CoA-dependent acyltransferases"/>
    <property type="match status" value="2"/>
</dbReference>